<dbReference type="STRING" id="330214.NIDE1226"/>
<dbReference type="Proteomes" id="UP000001660">
    <property type="component" value="Chromosome"/>
</dbReference>
<dbReference type="Pfam" id="PF01627">
    <property type="entry name" value="Hpt"/>
    <property type="match status" value="1"/>
</dbReference>
<evidence type="ECO:0000256" key="1">
    <source>
        <dbReference type="PROSITE-ProRule" id="PRU00110"/>
    </source>
</evidence>
<accession>D8PCM3</accession>
<dbReference type="AlphaFoldDB" id="D8PCM3"/>
<sequence length="109" mass="12103">MMHHHAEPGSDKIPVRIDSSLEAIIPGFLANRQRDLTTIESCLKQGDLNTIRMLGHRMKGDGGGYGFDQISVIGDQLERAAMAHNLSALQDHLKGLKDFLARVEIVYIH</sequence>
<evidence type="ECO:0000313" key="4">
    <source>
        <dbReference type="Proteomes" id="UP000001660"/>
    </source>
</evidence>
<proteinExistence type="predicted"/>
<reference evidence="3 4" key="1">
    <citation type="journal article" date="2010" name="Proc. Natl. Acad. Sci. U.S.A.">
        <title>A Nitrospira metagenome illuminates the physiology and evolution of globally important nitrite-oxidizing bacteria.</title>
        <authorList>
            <person name="Lucker S."/>
            <person name="Wagner M."/>
            <person name="Maixner F."/>
            <person name="Pelletier E."/>
            <person name="Koch H."/>
            <person name="Vacherie B."/>
            <person name="Rattei T."/>
            <person name="Sinninghe Damste J."/>
            <person name="Spieck E."/>
            <person name="Le Paslier D."/>
            <person name="Daims H."/>
        </authorList>
    </citation>
    <scope>NUCLEOTIDE SEQUENCE [LARGE SCALE GENOMIC DNA]</scope>
</reference>
<feature type="domain" description="HPt" evidence="2">
    <location>
        <begin position="17"/>
        <end position="109"/>
    </location>
</feature>
<keyword evidence="4" id="KW-1185">Reference proteome</keyword>
<gene>
    <name evidence="3" type="ORF">NIDE1226</name>
</gene>
<dbReference type="GO" id="GO:0000160">
    <property type="term" value="P:phosphorelay signal transduction system"/>
    <property type="evidence" value="ECO:0007669"/>
    <property type="project" value="InterPro"/>
</dbReference>
<dbReference type="PROSITE" id="PS50894">
    <property type="entry name" value="HPT"/>
    <property type="match status" value="1"/>
</dbReference>
<dbReference type="EMBL" id="FP929003">
    <property type="protein sequence ID" value="CBK40982.1"/>
    <property type="molecule type" value="Genomic_DNA"/>
</dbReference>
<protein>
    <recommendedName>
        <fullName evidence="2">HPt domain-containing protein</fullName>
    </recommendedName>
</protein>
<evidence type="ECO:0000313" key="3">
    <source>
        <dbReference type="EMBL" id="CBK40982.1"/>
    </source>
</evidence>
<dbReference type="eggNOG" id="COG2198">
    <property type="taxonomic scope" value="Bacteria"/>
</dbReference>
<name>D8PCM3_9BACT</name>
<dbReference type="InterPro" id="IPR036641">
    <property type="entry name" value="HPT_dom_sf"/>
</dbReference>
<dbReference type="InterPro" id="IPR008207">
    <property type="entry name" value="Sig_transdc_His_kin_Hpt_dom"/>
</dbReference>
<dbReference type="SUPFAM" id="SSF47226">
    <property type="entry name" value="Histidine-containing phosphotransfer domain, HPT domain"/>
    <property type="match status" value="1"/>
</dbReference>
<dbReference type="Gene3D" id="1.20.120.160">
    <property type="entry name" value="HPT domain"/>
    <property type="match status" value="1"/>
</dbReference>
<dbReference type="HOGENOM" id="CLU_159152_1_0_0"/>
<feature type="modified residue" description="Phosphohistidine" evidence="1">
    <location>
        <position position="56"/>
    </location>
</feature>
<dbReference type="KEGG" id="nde:NIDE1226"/>
<organism evidence="3 4">
    <name type="scientific">Nitrospira defluvii</name>
    <dbReference type="NCBI Taxonomy" id="330214"/>
    <lineage>
        <taxon>Bacteria</taxon>
        <taxon>Pseudomonadati</taxon>
        <taxon>Nitrospirota</taxon>
        <taxon>Nitrospiria</taxon>
        <taxon>Nitrospirales</taxon>
        <taxon>Nitrospiraceae</taxon>
        <taxon>Nitrospira</taxon>
    </lineage>
</organism>
<dbReference type="GO" id="GO:0004672">
    <property type="term" value="F:protein kinase activity"/>
    <property type="evidence" value="ECO:0007669"/>
    <property type="project" value="UniProtKB-ARBA"/>
</dbReference>
<keyword evidence="1" id="KW-0597">Phosphoprotein</keyword>
<evidence type="ECO:0000259" key="2">
    <source>
        <dbReference type="PROSITE" id="PS50894"/>
    </source>
</evidence>